<dbReference type="EC" id="2.7.7.7" evidence="4"/>
<evidence type="ECO:0000256" key="13">
    <source>
        <dbReference type="ARBA" id="ARBA00022932"/>
    </source>
</evidence>
<keyword evidence="10" id="KW-0479">Metal-binding</keyword>
<dbReference type="InterPro" id="IPR043128">
    <property type="entry name" value="Rev_trsase/Diguanyl_cyclase"/>
</dbReference>
<evidence type="ECO:0000259" key="17">
    <source>
        <dbReference type="PROSITE" id="PS50173"/>
    </source>
</evidence>
<evidence type="ECO:0000256" key="12">
    <source>
        <dbReference type="ARBA" id="ARBA00022842"/>
    </source>
</evidence>
<dbReference type="AlphaFoldDB" id="A0A2H9TBA6"/>
<accession>A0A2H9TBA6</accession>
<evidence type="ECO:0000256" key="8">
    <source>
        <dbReference type="ARBA" id="ARBA00022695"/>
    </source>
</evidence>
<dbReference type="InterPro" id="IPR001126">
    <property type="entry name" value="UmuC"/>
</dbReference>
<dbReference type="InterPro" id="IPR053848">
    <property type="entry name" value="IMS_HHH_1"/>
</dbReference>
<dbReference type="HAMAP" id="MF_01113">
    <property type="entry name" value="DNApol_IV"/>
    <property type="match status" value="1"/>
</dbReference>
<keyword evidence="11" id="KW-0227">DNA damage</keyword>
<dbReference type="GO" id="GO:0006260">
    <property type="term" value="P:DNA replication"/>
    <property type="evidence" value="ECO:0007669"/>
    <property type="project" value="UniProtKB-KW"/>
</dbReference>
<comment type="subcellular location">
    <subcellularLocation>
        <location evidence="2">Cytoplasm</location>
    </subcellularLocation>
</comment>
<dbReference type="Pfam" id="PF00817">
    <property type="entry name" value="IMS"/>
    <property type="match status" value="1"/>
</dbReference>
<keyword evidence="14" id="KW-0238">DNA-binding</keyword>
<dbReference type="GO" id="GO:0003887">
    <property type="term" value="F:DNA-directed DNA polymerase activity"/>
    <property type="evidence" value="ECO:0007669"/>
    <property type="project" value="UniProtKB-KW"/>
</dbReference>
<dbReference type="Pfam" id="PF21999">
    <property type="entry name" value="IMS_HHH_1"/>
    <property type="match status" value="1"/>
</dbReference>
<dbReference type="InterPro" id="IPR050116">
    <property type="entry name" value="DNA_polymerase-Y"/>
</dbReference>
<keyword evidence="5" id="KW-0515">Mutator protein</keyword>
<evidence type="ECO:0000256" key="11">
    <source>
        <dbReference type="ARBA" id="ARBA00022763"/>
    </source>
</evidence>
<dbReference type="GO" id="GO:0005829">
    <property type="term" value="C:cytosol"/>
    <property type="evidence" value="ECO:0007669"/>
    <property type="project" value="TreeGrafter"/>
</dbReference>
<dbReference type="GO" id="GO:0046872">
    <property type="term" value="F:metal ion binding"/>
    <property type="evidence" value="ECO:0007669"/>
    <property type="project" value="UniProtKB-KW"/>
</dbReference>
<dbReference type="Gene3D" id="3.40.1170.60">
    <property type="match status" value="1"/>
</dbReference>
<keyword evidence="6" id="KW-0963">Cytoplasm</keyword>
<keyword evidence="15" id="KW-0234">DNA repair</keyword>
<proteinExistence type="inferred from homology"/>
<dbReference type="InterPro" id="IPR017961">
    <property type="entry name" value="DNA_pol_Y-fam_little_finger"/>
</dbReference>
<comment type="caution">
    <text evidence="18">The sequence shown here is derived from an EMBL/GenBank/DDBJ whole genome shotgun (WGS) entry which is preliminary data.</text>
</comment>
<evidence type="ECO:0000256" key="5">
    <source>
        <dbReference type="ARBA" id="ARBA00022457"/>
    </source>
</evidence>
<dbReference type="InterPro" id="IPR022880">
    <property type="entry name" value="DNApol_IV"/>
</dbReference>
<keyword evidence="12" id="KW-0460">Magnesium</keyword>
<evidence type="ECO:0000256" key="3">
    <source>
        <dbReference type="ARBA" id="ARBA00010945"/>
    </source>
</evidence>
<protein>
    <recommendedName>
        <fullName evidence="4">DNA-directed DNA polymerase</fullName>
        <ecNumber evidence="4">2.7.7.7</ecNumber>
    </recommendedName>
</protein>
<dbReference type="CDD" id="cd03586">
    <property type="entry name" value="PolY_Pol_IV_kappa"/>
    <property type="match status" value="1"/>
</dbReference>
<evidence type="ECO:0000256" key="1">
    <source>
        <dbReference type="ARBA" id="ARBA00001946"/>
    </source>
</evidence>
<evidence type="ECO:0000256" key="14">
    <source>
        <dbReference type="ARBA" id="ARBA00023125"/>
    </source>
</evidence>
<dbReference type="Gene3D" id="1.10.150.20">
    <property type="entry name" value="5' to 3' exonuclease, C-terminal subdomain"/>
    <property type="match status" value="1"/>
</dbReference>
<evidence type="ECO:0000256" key="7">
    <source>
        <dbReference type="ARBA" id="ARBA00022679"/>
    </source>
</evidence>
<dbReference type="PROSITE" id="PS50173">
    <property type="entry name" value="UMUC"/>
    <property type="match status" value="1"/>
</dbReference>
<feature type="domain" description="UmuC" evidence="17">
    <location>
        <begin position="7"/>
        <end position="187"/>
    </location>
</feature>
<dbReference type="Pfam" id="PF11799">
    <property type="entry name" value="IMS_C"/>
    <property type="match status" value="1"/>
</dbReference>
<evidence type="ECO:0000256" key="10">
    <source>
        <dbReference type="ARBA" id="ARBA00022723"/>
    </source>
</evidence>
<dbReference type="InterPro" id="IPR036775">
    <property type="entry name" value="DNA_pol_Y-fam_lit_finger_sf"/>
</dbReference>
<organism evidence="18">
    <name type="scientific">invertebrate metagenome</name>
    <dbReference type="NCBI Taxonomy" id="1711999"/>
    <lineage>
        <taxon>unclassified sequences</taxon>
        <taxon>metagenomes</taxon>
        <taxon>organismal metagenomes</taxon>
    </lineage>
</organism>
<keyword evidence="8 18" id="KW-0548">Nucleotidyltransferase</keyword>
<evidence type="ECO:0000256" key="4">
    <source>
        <dbReference type="ARBA" id="ARBA00012417"/>
    </source>
</evidence>
<evidence type="ECO:0000256" key="2">
    <source>
        <dbReference type="ARBA" id="ARBA00004496"/>
    </source>
</evidence>
<reference evidence="18" key="1">
    <citation type="journal article" date="2017" name="Appl. Environ. Microbiol.">
        <title>Molecular characterization of an Endozoicomonas-like organism causing infection in king scallop Pecten maximus L.</title>
        <authorList>
            <person name="Cano I."/>
            <person name="van Aerle R."/>
            <person name="Ross S."/>
            <person name="Verner-Jeffreys D.W."/>
            <person name="Paley R.K."/>
            <person name="Rimmer G."/>
            <person name="Ryder D."/>
            <person name="Hooper P."/>
            <person name="Stone D."/>
            <person name="Feist S.W."/>
        </authorList>
    </citation>
    <scope>NUCLEOTIDE SEQUENCE</scope>
</reference>
<name>A0A2H9TBA6_9ZZZZ</name>
<comment type="similarity">
    <text evidence="3">Belongs to the DNA polymerase type-Y family.</text>
</comment>
<evidence type="ECO:0000313" key="18">
    <source>
        <dbReference type="EMBL" id="PJE80408.1"/>
    </source>
</evidence>
<dbReference type="Gene3D" id="3.30.70.270">
    <property type="match status" value="1"/>
</dbReference>
<sequence length="357" mass="40767">MTVQRKILHVDADAFYASVEEREDPLLHDRPFAVGGTRRRGVIATCNYHARQIGIHSAMASSHALRLCPQLVIIKPRFDLYRQVSAQMRVIFFRYTHCIEPVSLDEAYLDVSESRACYGSATLMAKELMAAIEKELGITVSVGVAPNKFLAKVASDWNKPNGLKIITPADVSEFVRLLPVKKINGVGPRTAEKLKYLGAITCADLQRIHPEHLVHHFGKMAYQLQQYAQGIDERPVQPDRRRQSISVEKTLDDNIANFSDAIRMVDVLLQELEKRFSGINHEYHPVKRTLKLKFADFSQTSLEEQIEADHLGWYQSAVYHRLLETLWNRHQQAVRLIGVGLTLTDKHREKSRQLSFF</sequence>
<dbReference type="Gene3D" id="3.30.1490.100">
    <property type="entry name" value="DNA polymerase, Y-family, little finger domain"/>
    <property type="match status" value="1"/>
</dbReference>
<evidence type="ECO:0000256" key="9">
    <source>
        <dbReference type="ARBA" id="ARBA00022705"/>
    </source>
</evidence>
<dbReference type="SUPFAM" id="SSF56672">
    <property type="entry name" value="DNA/RNA polymerases"/>
    <property type="match status" value="1"/>
</dbReference>
<dbReference type="PANTHER" id="PTHR11076">
    <property type="entry name" value="DNA REPAIR POLYMERASE UMUC / TRANSFERASE FAMILY MEMBER"/>
    <property type="match status" value="1"/>
</dbReference>
<dbReference type="EMBL" id="NSIT01000018">
    <property type="protein sequence ID" value="PJE80408.1"/>
    <property type="molecule type" value="Genomic_DNA"/>
</dbReference>
<dbReference type="NCBIfam" id="NF002677">
    <property type="entry name" value="PRK02406.1"/>
    <property type="match status" value="1"/>
</dbReference>
<dbReference type="GO" id="GO:0006281">
    <property type="term" value="P:DNA repair"/>
    <property type="evidence" value="ECO:0007669"/>
    <property type="project" value="UniProtKB-KW"/>
</dbReference>
<dbReference type="GO" id="GO:0003684">
    <property type="term" value="F:damaged DNA binding"/>
    <property type="evidence" value="ECO:0007669"/>
    <property type="project" value="InterPro"/>
</dbReference>
<evidence type="ECO:0000256" key="16">
    <source>
        <dbReference type="ARBA" id="ARBA00049244"/>
    </source>
</evidence>
<evidence type="ECO:0000256" key="6">
    <source>
        <dbReference type="ARBA" id="ARBA00022490"/>
    </source>
</evidence>
<comment type="catalytic activity">
    <reaction evidence="16">
        <text>DNA(n) + a 2'-deoxyribonucleoside 5'-triphosphate = DNA(n+1) + diphosphate</text>
        <dbReference type="Rhea" id="RHEA:22508"/>
        <dbReference type="Rhea" id="RHEA-COMP:17339"/>
        <dbReference type="Rhea" id="RHEA-COMP:17340"/>
        <dbReference type="ChEBI" id="CHEBI:33019"/>
        <dbReference type="ChEBI" id="CHEBI:61560"/>
        <dbReference type="ChEBI" id="CHEBI:173112"/>
        <dbReference type="EC" id="2.7.7.7"/>
    </reaction>
</comment>
<dbReference type="SUPFAM" id="SSF100879">
    <property type="entry name" value="Lesion bypass DNA polymerase (Y-family), little finger domain"/>
    <property type="match status" value="1"/>
</dbReference>
<evidence type="ECO:0000256" key="15">
    <source>
        <dbReference type="ARBA" id="ARBA00023204"/>
    </source>
</evidence>
<dbReference type="GO" id="GO:0042276">
    <property type="term" value="P:error-prone translesion synthesis"/>
    <property type="evidence" value="ECO:0007669"/>
    <property type="project" value="TreeGrafter"/>
</dbReference>
<keyword evidence="9" id="KW-0235">DNA replication</keyword>
<keyword evidence="7 18" id="KW-0808">Transferase</keyword>
<dbReference type="PANTHER" id="PTHR11076:SF33">
    <property type="entry name" value="DNA POLYMERASE KAPPA"/>
    <property type="match status" value="1"/>
</dbReference>
<comment type="cofactor">
    <cofactor evidence="1">
        <name>Mg(2+)</name>
        <dbReference type="ChEBI" id="CHEBI:18420"/>
    </cofactor>
</comment>
<dbReference type="GO" id="GO:0009432">
    <property type="term" value="P:SOS response"/>
    <property type="evidence" value="ECO:0007669"/>
    <property type="project" value="TreeGrafter"/>
</dbReference>
<gene>
    <name evidence="18" type="primary">dinB</name>
    <name evidence="18" type="ORF">CI610_00589</name>
</gene>
<dbReference type="InterPro" id="IPR043502">
    <property type="entry name" value="DNA/RNA_pol_sf"/>
</dbReference>
<keyword evidence="13" id="KW-0239">DNA-directed DNA polymerase</keyword>